<protein>
    <submittedName>
        <fullName evidence="1">Uncharacterized protein</fullName>
    </submittedName>
</protein>
<reference evidence="1 2" key="1">
    <citation type="submission" date="2023-08" db="EMBL/GenBank/DDBJ databases">
        <title>Annotated Genome Sequence of Vanrija albida AlHP1.</title>
        <authorList>
            <person name="Herzog R."/>
        </authorList>
    </citation>
    <scope>NUCLEOTIDE SEQUENCE [LARGE SCALE GENOMIC DNA]</scope>
    <source>
        <strain evidence="1 2">AlHP1</strain>
    </source>
</reference>
<dbReference type="EMBL" id="JBBXJM010000005">
    <property type="protein sequence ID" value="KAL1407133.1"/>
    <property type="molecule type" value="Genomic_DNA"/>
</dbReference>
<sequence length="177" mass="18807">MPAILLINGFPGIGKRAVAHELVPLLPDARVLDTRAAHHPEPHAALLEAVVRVLDSPAAPHTLAIPVFLSVRRADRAALLELASLASTAGWAFVHVILCASTEAHVARAAAAGRASEDDLLLLRMEEEVAALAPCPDLTAELELDTTCLDARATAAVLAQYCDTLRREVCVQARPRP</sequence>
<proteinExistence type="predicted"/>
<dbReference type="GeneID" id="95987590"/>
<name>A0ABR3PYD4_9TREE</name>
<gene>
    <name evidence="1" type="ORF">Q8F55_006547</name>
</gene>
<dbReference type="Gene3D" id="3.40.50.300">
    <property type="entry name" value="P-loop containing nucleotide triphosphate hydrolases"/>
    <property type="match status" value="1"/>
</dbReference>
<dbReference type="Proteomes" id="UP001565368">
    <property type="component" value="Unassembled WGS sequence"/>
</dbReference>
<evidence type="ECO:0000313" key="2">
    <source>
        <dbReference type="Proteomes" id="UP001565368"/>
    </source>
</evidence>
<accession>A0ABR3PYD4</accession>
<evidence type="ECO:0000313" key="1">
    <source>
        <dbReference type="EMBL" id="KAL1407133.1"/>
    </source>
</evidence>
<keyword evidence="2" id="KW-1185">Reference proteome</keyword>
<comment type="caution">
    <text evidence="1">The sequence shown here is derived from an EMBL/GenBank/DDBJ whole genome shotgun (WGS) entry which is preliminary data.</text>
</comment>
<dbReference type="RefSeq" id="XP_069207077.1">
    <property type="nucleotide sequence ID" value="XM_069355006.1"/>
</dbReference>
<dbReference type="SUPFAM" id="SSF52540">
    <property type="entry name" value="P-loop containing nucleoside triphosphate hydrolases"/>
    <property type="match status" value="1"/>
</dbReference>
<dbReference type="InterPro" id="IPR027417">
    <property type="entry name" value="P-loop_NTPase"/>
</dbReference>
<organism evidence="1 2">
    <name type="scientific">Vanrija albida</name>
    <dbReference type="NCBI Taxonomy" id="181172"/>
    <lineage>
        <taxon>Eukaryota</taxon>
        <taxon>Fungi</taxon>
        <taxon>Dikarya</taxon>
        <taxon>Basidiomycota</taxon>
        <taxon>Agaricomycotina</taxon>
        <taxon>Tremellomycetes</taxon>
        <taxon>Trichosporonales</taxon>
        <taxon>Trichosporonaceae</taxon>
        <taxon>Vanrija</taxon>
    </lineage>
</organism>